<dbReference type="GeneID" id="98405850"/>
<dbReference type="RefSeq" id="WP_150990404.1">
    <property type="nucleotide sequence ID" value="NZ_CP062804.1"/>
</dbReference>
<evidence type="ECO:0000313" key="2">
    <source>
        <dbReference type="Proteomes" id="UP000397656"/>
    </source>
</evidence>
<dbReference type="AlphaFoldDB" id="A0A643FNW4"/>
<dbReference type="Proteomes" id="UP000397656">
    <property type="component" value="Chromosome 2"/>
</dbReference>
<dbReference type="EMBL" id="CP062804">
    <property type="protein sequence ID" value="QOT79581.1"/>
    <property type="molecule type" value="Genomic_DNA"/>
</dbReference>
<sequence length="535" mass="56246">MPTTWTRTMPLPSTADLLVSGGDHRIALDPATGRNKYGCQPLASTGLVPFGSSTSSGISPAAFAEVDALRNRLAAALPHQSAPELYRHELDRLRGELLALCGIGDALGTGLVFSASGTDVHLLAARVAARVAADGAGSDAGNPSVRRRPLVIMAGEAESGSGVAAALTGRHFSTYNALGRTTIPGESLSQACASDILDVPIRNADGSLRDASVVDAQIEALVSQAVQDVRQVLLVLIDVSKTGCIAPSIACMTALHRRWPSAVQVLVDACQFRIEPGTLQAYLRNGCMVALTGSKFVTGPSFSGALLLPAAIGKILRERGVPAELRLYSAREEWPQGWASAQALGSYANFGLLLRWQAAIYELREFLAVPAGQAAGILRRFAGAIQQRLGSDPAFAALAVPALDRTALNTPCHWDEIQTIHPFLLYRCQPGGGRTALSREETAAIFRRVQAPGSADAGVAYQLGQPVDSGHRAGVPVSALRLCMSARLVVQAARDPDQERHLIGQALACLDMVSALVHTPTRDVGVAPVLDTAFS</sequence>
<gene>
    <name evidence="1" type="ORF">F7R26_033330</name>
</gene>
<evidence type="ECO:0000313" key="1">
    <source>
        <dbReference type="EMBL" id="QOT79581.1"/>
    </source>
</evidence>
<proteinExistence type="predicted"/>
<reference evidence="1 2" key="1">
    <citation type="submission" date="2020-10" db="EMBL/GenBank/DDBJ databases">
        <title>Complete genome sequence of Cupriavidus basilensis CCUG 49340T.</title>
        <authorList>
            <person name="Salva-Serra F."/>
            <person name="Donoso R.A."/>
            <person name="Cho K.H."/>
            <person name="Yoo J.A."/>
            <person name="Lee K."/>
            <person name="Yoon S.-H."/>
            <person name="Perez-Pantoja D."/>
            <person name="Moore E.R.B."/>
        </authorList>
    </citation>
    <scope>NUCLEOTIDE SEQUENCE [LARGE SCALE GENOMIC DNA]</scope>
    <source>
        <strain evidence="2">CCUG 49340</strain>
    </source>
</reference>
<name>A0A643FNW4_9BURK</name>
<protein>
    <submittedName>
        <fullName evidence="1">Uncharacterized protein</fullName>
    </submittedName>
</protein>
<accession>A0A643FNW4</accession>
<organism evidence="1 2">
    <name type="scientific">Cupriavidus basilensis</name>
    <dbReference type="NCBI Taxonomy" id="68895"/>
    <lineage>
        <taxon>Bacteria</taxon>
        <taxon>Pseudomonadati</taxon>
        <taxon>Pseudomonadota</taxon>
        <taxon>Betaproteobacteria</taxon>
        <taxon>Burkholderiales</taxon>
        <taxon>Burkholderiaceae</taxon>
        <taxon>Cupriavidus</taxon>
    </lineage>
</organism>